<accession>A0A6J5QQ99</accession>
<sequence>MSDIAIVRDCDGVVLSILRGDGPPISAPDGCRCVPAADLPTNWVRAEAPPPPVPEEITPWQLRTWLLQSRGISPSAVLDLLAAIPDATAREQALIDWDYPSTIRRNHPLVERLGAAVGLDAQAIDQAFREAALL</sequence>
<reference evidence="1" key="1">
    <citation type="submission" date="2020-05" db="EMBL/GenBank/DDBJ databases">
        <authorList>
            <person name="Chiriac C."/>
            <person name="Salcher M."/>
            <person name="Ghai R."/>
            <person name="Kavagutti S V."/>
        </authorList>
    </citation>
    <scope>NUCLEOTIDE SEQUENCE</scope>
</reference>
<dbReference type="EMBL" id="LR797064">
    <property type="protein sequence ID" value="CAB4184746.1"/>
    <property type="molecule type" value="Genomic_DNA"/>
</dbReference>
<gene>
    <name evidence="1" type="ORF">UFOVP1124_34</name>
</gene>
<evidence type="ECO:0000313" key="1">
    <source>
        <dbReference type="EMBL" id="CAB4184746.1"/>
    </source>
</evidence>
<proteinExistence type="predicted"/>
<protein>
    <submittedName>
        <fullName evidence="1">Uncharacterized protein</fullName>
    </submittedName>
</protein>
<organism evidence="1">
    <name type="scientific">uncultured Caudovirales phage</name>
    <dbReference type="NCBI Taxonomy" id="2100421"/>
    <lineage>
        <taxon>Viruses</taxon>
        <taxon>Duplodnaviria</taxon>
        <taxon>Heunggongvirae</taxon>
        <taxon>Uroviricota</taxon>
        <taxon>Caudoviricetes</taxon>
        <taxon>Peduoviridae</taxon>
        <taxon>Maltschvirus</taxon>
        <taxon>Maltschvirus maltsch</taxon>
    </lineage>
</organism>
<name>A0A6J5QQ99_9CAUD</name>